<feature type="signal peptide" evidence="1">
    <location>
        <begin position="1"/>
        <end position="29"/>
    </location>
</feature>
<protein>
    <recommendedName>
        <fullName evidence="4">MORN repeat variant</fullName>
    </recommendedName>
</protein>
<keyword evidence="3" id="KW-1185">Reference proteome</keyword>
<sequence>MRQLLINTQIKMKKIVILLVMLSVGFTYAQNKTTPKLEKKGELTIATFFHDNGQVQQTGTYNADGKLQGEWTSFDSEGNKLAVATYDAGKKVGKWFFWGDNSLKEVDYKDNAIVTVVEWSNDRTIVSRD</sequence>
<dbReference type="AlphaFoldDB" id="A0A1G7VUW3"/>
<organism evidence="2 3">
    <name type="scientific">Winogradskyella thalassocola</name>
    <dbReference type="NCBI Taxonomy" id="262004"/>
    <lineage>
        <taxon>Bacteria</taxon>
        <taxon>Pseudomonadati</taxon>
        <taxon>Bacteroidota</taxon>
        <taxon>Flavobacteriia</taxon>
        <taxon>Flavobacteriales</taxon>
        <taxon>Flavobacteriaceae</taxon>
        <taxon>Winogradskyella</taxon>
    </lineage>
</organism>
<dbReference type="Gene3D" id="2.20.110.10">
    <property type="entry name" value="Histone H3 K4-specific methyltransferase SET7/9 N-terminal domain"/>
    <property type="match status" value="1"/>
</dbReference>
<evidence type="ECO:0000313" key="3">
    <source>
        <dbReference type="Proteomes" id="UP000199492"/>
    </source>
</evidence>
<reference evidence="3" key="1">
    <citation type="submission" date="2016-10" db="EMBL/GenBank/DDBJ databases">
        <authorList>
            <person name="Varghese N."/>
            <person name="Submissions S."/>
        </authorList>
    </citation>
    <scope>NUCLEOTIDE SEQUENCE [LARGE SCALE GENOMIC DNA]</scope>
    <source>
        <strain evidence="3">DSM 15363</strain>
    </source>
</reference>
<accession>A0A1G7VUW3</accession>
<evidence type="ECO:0008006" key="4">
    <source>
        <dbReference type="Google" id="ProtNLM"/>
    </source>
</evidence>
<dbReference type="Proteomes" id="UP000199492">
    <property type="component" value="Unassembled WGS sequence"/>
</dbReference>
<gene>
    <name evidence="2" type="ORF">SAMN04489796_101148</name>
</gene>
<feature type="chain" id="PRO_5011546106" description="MORN repeat variant" evidence="1">
    <location>
        <begin position="30"/>
        <end position="129"/>
    </location>
</feature>
<keyword evidence="1" id="KW-0732">Signal</keyword>
<dbReference type="EMBL" id="FNCZ01000001">
    <property type="protein sequence ID" value="SDG63361.1"/>
    <property type="molecule type" value="Genomic_DNA"/>
</dbReference>
<evidence type="ECO:0000313" key="2">
    <source>
        <dbReference type="EMBL" id="SDG63361.1"/>
    </source>
</evidence>
<dbReference type="STRING" id="262004.SAMN04489796_101148"/>
<evidence type="ECO:0000256" key="1">
    <source>
        <dbReference type="SAM" id="SignalP"/>
    </source>
</evidence>
<name>A0A1G7VUW3_9FLAO</name>
<proteinExistence type="predicted"/>
<dbReference type="SUPFAM" id="SSF82185">
    <property type="entry name" value="Histone H3 K4-specific methyltransferase SET7/9 N-terminal domain"/>
    <property type="match status" value="1"/>
</dbReference>